<protein>
    <submittedName>
        <fullName evidence="1">Uncharacterized protein</fullName>
    </submittedName>
</protein>
<evidence type="ECO:0000313" key="1">
    <source>
        <dbReference type="EMBL" id="GAA2353207.1"/>
    </source>
</evidence>
<accession>A0ABN3GJD4</accession>
<reference evidence="1 2" key="1">
    <citation type="journal article" date="2019" name="Int. J. Syst. Evol. Microbiol.">
        <title>The Global Catalogue of Microorganisms (GCM) 10K type strain sequencing project: providing services to taxonomists for standard genome sequencing and annotation.</title>
        <authorList>
            <consortium name="The Broad Institute Genomics Platform"/>
            <consortium name="The Broad Institute Genome Sequencing Center for Infectious Disease"/>
            <person name="Wu L."/>
            <person name="Ma J."/>
        </authorList>
    </citation>
    <scope>NUCLEOTIDE SEQUENCE [LARGE SCALE GENOMIC DNA]</scope>
    <source>
        <strain evidence="1 2">JCM 3272</strain>
    </source>
</reference>
<evidence type="ECO:0000313" key="2">
    <source>
        <dbReference type="Proteomes" id="UP001501444"/>
    </source>
</evidence>
<keyword evidence="2" id="KW-1185">Reference proteome</keyword>
<dbReference type="EMBL" id="BAAARV010000033">
    <property type="protein sequence ID" value="GAA2353207.1"/>
    <property type="molecule type" value="Genomic_DNA"/>
</dbReference>
<dbReference type="Pfam" id="PF24716">
    <property type="entry name" value="WapI"/>
    <property type="match status" value="1"/>
</dbReference>
<dbReference type="InterPro" id="IPR056510">
    <property type="entry name" value="WapI"/>
</dbReference>
<organism evidence="1 2">
    <name type="scientific">Dactylosporangium salmoneum</name>
    <dbReference type="NCBI Taxonomy" id="53361"/>
    <lineage>
        <taxon>Bacteria</taxon>
        <taxon>Bacillati</taxon>
        <taxon>Actinomycetota</taxon>
        <taxon>Actinomycetes</taxon>
        <taxon>Micromonosporales</taxon>
        <taxon>Micromonosporaceae</taxon>
        <taxon>Dactylosporangium</taxon>
    </lineage>
</organism>
<name>A0ABN3GJD4_9ACTN</name>
<comment type="caution">
    <text evidence="1">The sequence shown here is derived from an EMBL/GenBank/DDBJ whole genome shotgun (WGS) entry which is preliminary data.</text>
</comment>
<dbReference type="Proteomes" id="UP001501444">
    <property type="component" value="Unassembled WGS sequence"/>
</dbReference>
<proteinExistence type="predicted"/>
<sequence>MVRLLSRTGAFVELRIVEPTGPAVTVEGVVDALDGRGWTFRARCLSADEARLLGDWLLRAAKGRVELLERLTFPALSFTLDEHEYGQPRLVVGFSQDTAPSWLGDERAMTFDYPVTLDLSPESLEAAAVNWERELNPGRGIT</sequence>
<gene>
    <name evidence="1" type="ORF">GCM10010170_044430</name>
</gene>